<dbReference type="PANTHER" id="PTHR31513">
    <property type="entry name" value="EPHRIN TYPE-B RECEPTOR"/>
    <property type="match status" value="1"/>
</dbReference>
<dbReference type="EMBL" id="CAMXCT020006515">
    <property type="protein sequence ID" value="CAL1168502.1"/>
    <property type="molecule type" value="Genomic_DNA"/>
</dbReference>
<comment type="caution">
    <text evidence="4">The sequence shown here is derived from an EMBL/GenBank/DDBJ whole genome shotgun (WGS) entry which is preliminary data.</text>
</comment>
<keyword evidence="5" id="KW-0418">Kinase</keyword>
<reference evidence="5 6" key="2">
    <citation type="submission" date="2024-05" db="EMBL/GenBank/DDBJ databases">
        <authorList>
            <person name="Chen Y."/>
            <person name="Shah S."/>
            <person name="Dougan E. K."/>
            <person name="Thang M."/>
            <person name="Chan C."/>
        </authorList>
    </citation>
    <scope>NUCLEOTIDE SEQUENCE [LARGE SCALE GENOMIC DNA]</scope>
</reference>
<feature type="region of interest" description="Disordered" evidence="1">
    <location>
        <begin position="613"/>
        <end position="636"/>
    </location>
</feature>
<evidence type="ECO:0000256" key="1">
    <source>
        <dbReference type="SAM" id="MobiDB-lite"/>
    </source>
</evidence>
<dbReference type="EMBL" id="CAMXCT010006515">
    <property type="protein sequence ID" value="CAI4015127.1"/>
    <property type="molecule type" value="Genomic_DNA"/>
</dbReference>
<evidence type="ECO:0000313" key="6">
    <source>
        <dbReference type="Proteomes" id="UP001152797"/>
    </source>
</evidence>
<feature type="transmembrane region" description="Helical" evidence="2">
    <location>
        <begin position="574"/>
        <end position="595"/>
    </location>
</feature>
<gene>
    <name evidence="4" type="ORF">C1SCF055_LOCUS39975</name>
</gene>
<evidence type="ECO:0000313" key="5">
    <source>
        <dbReference type="EMBL" id="CAL4802439.1"/>
    </source>
</evidence>
<dbReference type="Proteomes" id="UP001152797">
    <property type="component" value="Unassembled WGS sequence"/>
</dbReference>
<feature type="domain" description="DUF8003" evidence="3">
    <location>
        <begin position="5"/>
        <end position="70"/>
    </location>
</feature>
<dbReference type="GO" id="GO:0016301">
    <property type="term" value="F:kinase activity"/>
    <property type="evidence" value="ECO:0007669"/>
    <property type="project" value="UniProtKB-KW"/>
</dbReference>
<dbReference type="PANTHER" id="PTHR31513:SF2">
    <property type="entry name" value="MRAZ"/>
    <property type="match status" value="1"/>
</dbReference>
<dbReference type="Pfam" id="PF26010">
    <property type="entry name" value="DUF8003"/>
    <property type="match status" value="1"/>
</dbReference>
<evidence type="ECO:0000256" key="2">
    <source>
        <dbReference type="SAM" id="Phobius"/>
    </source>
</evidence>
<dbReference type="InterPro" id="IPR058316">
    <property type="entry name" value="DUF8003"/>
</dbReference>
<reference evidence="4" key="1">
    <citation type="submission" date="2022-10" db="EMBL/GenBank/DDBJ databases">
        <authorList>
            <person name="Chen Y."/>
            <person name="Dougan E. K."/>
            <person name="Chan C."/>
            <person name="Rhodes N."/>
            <person name="Thang M."/>
        </authorList>
    </citation>
    <scope>NUCLEOTIDE SEQUENCE</scope>
</reference>
<dbReference type="AlphaFoldDB" id="A0A9P1DR55"/>
<keyword evidence="2" id="KW-0812">Transmembrane</keyword>
<keyword evidence="5" id="KW-0808">Transferase</keyword>
<proteinExistence type="predicted"/>
<feature type="transmembrane region" description="Helical" evidence="2">
    <location>
        <begin position="551"/>
        <end position="568"/>
    </location>
</feature>
<keyword evidence="6" id="KW-1185">Reference proteome</keyword>
<keyword evidence="2" id="KW-0472">Membrane</keyword>
<sequence length="673" mass="74247">MAVSLAPCPEGHAGPFCASCAIGQWGSGHGHGHCHHCDNKPKTPNAVYAKMAWPNSSCPFHCVPGVPEVKMNPNCLSNFDFAMGFFGGKLGFKITLALPITIFFIIRLVHRLRRKRRTRPSCGRWQFPREELPCHVARIYLLGNNSAGSPWTLPERGPLHDDAMVQEMLGEDEWQALGETLQNPLKIAPWESWWLLHLSPWLELLLLRRRLGRAKRAQRAVLLAAESLKDMEGKPSMKFGCDESATTGYLDIFDFGRSALDWAPRNLKEEEQLLLAQGAGTWARPYELNIADPLLLGVAQSQGSQGPIGTQMIYSLVCAFNLFSRLVPSAELLDVLWGDEAPAFAVLQREVELSARRLSLQAAAQVQILRMSRGHKGEPVAAGGATKPSPARPESFTDLVQQLPLEGAPAVVANNVEELKLCLVLRAKKDRRLLRQSSEESGLKKPQGFFYTLRRSLLRFRAQRLLRWVRVPNAAKLGTSNLVVSLFFFMLILFEGMASVILWSTFSRLEIEQAIGLWMLFPSPMAPLSPLMGLAALLLRRPLFCRLQAHLSLMASINLAVVGFTYGQEGLLKPCLVLFLLHVVVCYFAAIYSGLEMSSADVQLAEDSGGDASLQSLRESSAPAPRSSLRPLPREPHAENEGICMALWRSPARPHADSVESDVGGAAAEASPF</sequence>
<organism evidence="4">
    <name type="scientific">Cladocopium goreaui</name>
    <dbReference type="NCBI Taxonomy" id="2562237"/>
    <lineage>
        <taxon>Eukaryota</taxon>
        <taxon>Sar</taxon>
        <taxon>Alveolata</taxon>
        <taxon>Dinophyceae</taxon>
        <taxon>Suessiales</taxon>
        <taxon>Symbiodiniaceae</taxon>
        <taxon>Cladocopium</taxon>
    </lineage>
</organism>
<feature type="transmembrane region" description="Helical" evidence="2">
    <location>
        <begin position="90"/>
        <end position="109"/>
    </location>
</feature>
<dbReference type="EMBL" id="CAMXCT030006515">
    <property type="protein sequence ID" value="CAL4802439.1"/>
    <property type="molecule type" value="Genomic_DNA"/>
</dbReference>
<protein>
    <submittedName>
        <fullName evidence="5">Tyrosine-protein kinase ephrin type A/B receptor-like domain-containing protein</fullName>
    </submittedName>
</protein>
<keyword evidence="5" id="KW-0675">Receptor</keyword>
<evidence type="ECO:0000313" key="4">
    <source>
        <dbReference type="EMBL" id="CAI4015127.1"/>
    </source>
</evidence>
<keyword evidence="2" id="KW-1133">Transmembrane helix</keyword>
<feature type="compositionally biased region" description="Low complexity" evidence="1">
    <location>
        <begin position="616"/>
        <end position="631"/>
    </location>
</feature>
<feature type="transmembrane region" description="Helical" evidence="2">
    <location>
        <begin position="482"/>
        <end position="503"/>
    </location>
</feature>
<evidence type="ECO:0000259" key="3">
    <source>
        <dbReference type="Pfam" id="PF26010"/>
    </source>
</evidence>
<name>A0A9P1DR55_9DINO</name>
<accession>A0A9P1DR55</accession>
<feature type="transmembrane region" description="Helical" evidence="2">
    <location>
        <begin position="515"/>
        <end position="539"/>
    </location>
</feature>